<dbReference type="InterPro" id="IPR023393">
    <property type="entry name" value="START-like_dom_sf"/>
</dbReference>
<dbReference type="PRINTS" id="PR00634">
    <property type="entry name" value="BETALLERGEN"/>
</dbReference>
<dbReference type="GO" id="GO:0005737">
    <property type="term" value="C:cytoplasm"/>
    <property type="evidence" value="ECO:0007669"/>
    <property type="project" value="TreeGrafter"/>
</dbReference>
<dbReference type="GeneID" id="107429000"/>
<keyword evidence="3" id="KW-0568">Pathogenesis-related protein</keyword>
<evidence type="ECO:0000256" key="3">
    <source>
        <dbReference type="ARBA" id="ARBA00023265"/>
    </source>
</evidence>
<dbReference type="KEGG" id="zju:107429000"/>
<dbReference type="Pfam" id="PF00407">
    <property type="entry name" value="Bet_v_1"/>
    <property type="match status" value="1"/>
</dbReference>
<comment type="similarity">
    <text evidence="1">Belongs to the BetVI family.</text>
</comment>
<protein>
    <submittedName>
        <fullName evidence="6">Major allergen Pru ar 1</fullName>
    </submittedName>
</protein>
<reference evidence="6" key="1">
    <citation type="submission" date="2025-08" db="UniProtKB">
        <authorList>
            <consortium name="RefSeq"/>
        </authorList>
    </citation>
    <scope>IDENTIFICATION</scope>
    <source>
        <tissue evidence="6">Seedling</tissue>
    </source>
</reference>
<dbReference type="InterPro" id="IPR000916">
    <property type="entry name" value="Bet_v_I/MLP"/>
</dbReference>
<dbReference type="GO" id="GO:0038023">
    <property type="term" value="F:signaling receptor activity"/>
    <property type="evidence" value="ECO:0007669"/>
    <property type="project" value="InterPro"/>
</dbReference>
<accession>A0A6P4AE60</accession>
<dbReference type="Gene3D" id="3.30.530.20">
    <property type="match status" value="1"/>
</dbReference>
<dbReference type="Proteomes" id="UP001652623">
    <property type="component" value="Chromosome 12"/>
</dbReference>
<evidence type="ECO:0000256" key="1">
    <source>
        <dbReference type="ARBA" id="ARBA00009744"/>
    </source>
</evidence>
<keyword evidence="2" id="KW-0611">Plant defense</keyword>
<proteinExistence type="inferred from homology"/>
<evidence type="ECO:0000259" key="4">
    <source>
        <dbReference type="SMART" id="SM01037"/>
    </source>
</evidence>
<dbReference type="InterPro" id="IPR050279">
    <property type="entry name" value="Plant_def-hormone_signal"/>
</dbReference>
<dbReference type="SUPFAM" id="SSF55961">
    <property type="entry name" value="Bet v1-like"/>
    <property type="match status" value="1"/>
</dbReference>
<dbReference type="GO" id="GO:0009738">
    <property type="term" value="P:abscisic acid-activated signaling pathway"/>
    <property type="evidence" value="ECO:0007669"/>
    <property type="project" value="InterPro"/>
</dbReference>
<dbReference type="AlphaFoldDB" id="A0A6P4AE60"/>
<sequence>MGAFTYNAEHTSAVPPERLFKALVLDSDNLFPKVIPDCIKSSEILEGDGGPGTVKKITFPESSKFKFVKHRIDAVDKSNYTHSYTVFDGDGMEDTMEKIVYDIKMEPSNGGTIIKSTRTYHTKGDHKLNEEYIKKSEAKAAELFKAVDNYLAANPAAYN</sequence>
<dbReference type="InterPro" id="IPR024949">
    <property type="entry name" value="Bet_v_I_allergen"/>
</dbReference>
<evidence type="ECO:0000256" key="2">
    <source>
        <dbReference type="ARBA" id="ARBA00022821"/>
    </source>
</evidence>
<dbReference type="RefSeq" id="XP_015895096.2">
    <property type="nucleotide sequence ID" value="XM_016039610.4"/>
</dbReference>
<dbReference type="GO" id="GO:0005634">
    <property type="term" value="C:nucleus"/>
    <property type="evidence" value="ECO:0007669"/>
    <property type="project" value="TreeGrafter"/>
</dbReference>
<organism evidence="5 6">
    <name type="scientific">Ziziphus jujuba</name>
    <name type="common">Chinese jujube</name>
    <name type="synonym">Ziziphus sativa</name>
    <dbReference type="NCBI Taxonomy" id="326968"/>
    <lineage>
        <taxon>Eukaryota</taxon>
        <taxon>Viridiplantae</taxon>
        <taxon>Streptophyta</taxon>
        <taxon>Embryophyta</taxon>
        <taxon>Tracheophyta</taxon>
        <taxon>Spermatophyta</taxon>
        <taxon>Magnoliopsida</taxon>
        <taxon>eudicotyledons</taxon>
        <taxon>Gunneridae</taxon>
        <taxon>Pentapetalae</taxon>
        <taxon>rosids</taxon>
        <taxon>fabids</taxon>
        <taxon>Rosales</taxon>
        <taxon>Rhamnaceae</taxon>
        <taxon>Paliureae</taxon>
        <taxon>Ziziphus</taxon>
    </lineage>
</organism>
<gene>
    <name evidence="6" type="primary">LOC107429000</name>
</gene>
<dbReference type="PANTHER" id="PTHR31213:SF55">
    <property type="entry name" value="STRESS-INDUCED PROTEIN SAM22"/>
    <property type="match status" value="1"/>
</dbReference>
<dbReference type="GO" id="GO:0004864">
    <property type="term" value="F:protein phosphatase inhibitor activity"/>
    <property type="evidence" value="ECO:0007669"/>
    <property type="project" value="InterPro"/>
</dbReference>
<dbReference type="GO" id="GO:0006952">
    <property type="term" value="P:defense response"/>
    <property type="evidence" value="ECO:0007669"/>
    <property type="project" value="UniProtKB-KW"/>
</dbReference>
<dbReference type="InParanoid" id="A0A6P4AE60"/>
<evidence type="ECO:0000313" key="6">
    <source>
        <dbReference type="RefSeq" id="XP_015895096.2"/>
    </source>
</evidence>
<evidence type="ECO:0000313" key="5">
    <source>
        <dbReference type="Proteomes" id="UP001652623"/>
    </source>
</evidence>
<dbReference type="SMART" id="SM01037">
    <property type="entry name" value="Bet_v_1"/>
    <property type="match status" value="1"/>
</dbReference>
<dbReference type="PANTHER" id="PTHR31213">
    <property type="entry name" value="OS08G0374000 PROTEIN-RELATED"/>
    <property type="match status" value="1"/>
</dbReference>
<dbReference type="CDD" id="cd07816">
    <property type="entry name" value="Bet_v1-like"/>
    <property type="match status" value="1"/>
</dbReference>
<feature type="domain" description="Bet v I/Major latex protein" evidence="4">
    <location>
        <begin position="1"/>
        <end position="154"/>
    </location>
</feature>
<keyword evidence="5" id="KW-1185">Reference proteome</keyword>
<name>A0A6P4AE60_ZIZJJ</name>
<dbReference type="GO" id="GO:0010427">
    <property type="term" value="F:abscisic acid binding"/>
    <property type="evidence" value="ECO:0007669"/>
    <property type="project" value="InterPro"/>
</dbReference>